<dbReference type="Proteomes" id="UP000243534">
    <property type="component" value="Unassembled WGS sequence"/>
</dbReference>
<evidence type="ECO:0000313" key="5">
    <source>
        <dbReference type="Proteomes" id="UP000244334"/>
    </source>
</evidence>
<dbReference type="EMBL" id="LJAM02000094">
    <property type="protein sequence ID" value="RAP71818.1"/>
    <property type="molecule type" value="Genomic_DNA"/>
</dbReference>
<gene>
    <name evidence="3" type="ORF">ACZ87_01357</name>
    <name evidence="2" type="ORF">BBW68_00940</name>
</gene>
<proteinExistence type="predicted"/>
<keyword evidence="5" id="KW-1185">Reference proteome</keyword>
<dbReference type="Proteomes" id="UP000244334">
    <property type="component" value="Unassembled WGS sequence"/>
</dbReference>
<dbReference type="EMBL" id="MAYS01000090">
    <property type="protein sequence ID" value="OFC63384.1"/>
    <property type="molecule type" value="Genomic_DNA"/>
</dbReference>
<keyword evidence="1" id="KW-0472">Membrane</keyword>
<evidence type="ECO:0000313" key="3">
    <source>
        <dbReference type="EMBL" id="RAP71818.1"/>
    </source>
</evidence>
<comment type="caution">
    <text evidence="2">The sequence shown here is derived from an EMBL/GenBank/DDBJ whole genome shotgun (WGS) entry which is preliminary data.</text>
</comment>
<evidence type="ECO:0000256" key="1">
    <source>
        <dbReference type="SAM" id="Phobius"/>
    </source>
</evidence>
<protein>
    <submittedName>
        <fullName evidence="2">Uncharacterized protein</fullName>
    </submittedName>
</protein>
<keyword evidence="1" id="KW-1133">Transmembrane helix</keyword>
<dbReference type="RefSeq" id="WP_070133870.1">
    <property type="nucleotide sequence ID" value="NZ_LJAM02000094.1"/>
</dbReference>
<feature type="transmembrane region" description="Helical" evidence="1">
    <location>
        <begin position="52"/>
        <end position="75"/>
    </location>
</feature>
<keyword evidence="1" id="KW-0812">Transmembrane</keyword>
<accession>A0A1E7Z3S5</accession>
<evidence type="ECO:0000313" key="2">
    <source>
        <dbReference type="EMBL" id="OFC63384.1"/>
    </source>
</evidence>
<evidence type="ECO:0000313" key="4">
    <source>
        <dbReference type="Proteomes" id="UP000243534"/>
    </source>
</evidence>
<reference evidence="2 4" key="1">
    <citation type="submission" date="2016-07" db="EMBL/GenBank/DDBJ databases">
        <authorList>
            <person name="Yuval B."/>
        </authorList>
    </citation>
    <scope>NUCLEOTIDE SEQUENCE [LARGE SCALE GENOMIC DNA]</scope>
    <source>
        <strain evidence="2 4">IL</strain>
    </source>
</reference>
<sequence length="126" mass="14389">MISAISVAVVIKSLLANEGLGGFLGTLVIYLFDPDAISAYAIAHRWHAIDPASIRVILTCVYAPIIFFAECRWLLFSQLSIDLFKFNNDRIQLGILYWIDLYLRGINQNRGSKQESTQKYMFNFHI</sequence>
<organism evidence="2 4">
    <name type="scientific">Candidatus Erwinia dacicola</name>
    <dbReference type="NCBI Taxonomy" id="252393"/>
    <lineage>
        <taxon>Bacteria</taxon>
        <taxon>Pseudomonadati</taxon>
        <taxon>Pseudomonadota</taxon>
        <taxon>Gammaproteobacteria</taxon>
        <taxon>Enterobacterales</taxon>
        <taxon>Erwiniaceae</taxon>
        <taxon>Erwinia</taxon>
    </lineage>
</organism>
<reference evidence="3 5" key="2">
    <citation type="submission" date="2018-04" db="EMBL/GenBank/DDBJ databases">
        <title>Genomes of the Obligate Erwinia dacicola and Facultative Enterobacter sp. OLF Endosymbionts of the Olive Fruit fly, Bactrocera oleae.</title>
        <authorList>
            <person name="Estes A.M."/>
            <person name="Hearn D.J."/>
            <person name="Agarwal S."/>
            <person name="Pierson E.A."/>
            <person name="Dunning-Hotopp J.C."/>
        </authorList>
    </citation>
    <scope>NUCLEOTIDE SEQUENCE [LARGE SCALE GENOMIC DNA]</scope>
    <source>
        <strain evidence="3 5">Oroville</strain>
    </source>
</reference>
<feature type="transmembrane region" description="Helical" evidence="1">
    <location>
        <begin position="7"/>
        <end position="32"/>
    </location>
</feature>
<dbReference type="AlphaFoldDB" id="A0A1E7Z3S5"/>
<name>A0A1E7Z3S5_9GAMM</name>